<comment type="caution">
    <text evidence="2">The sequence shown here is derived from an EMBL/GenBank/DDBJ whole genome shotgun (WGS) entry which is preliminary data.</text>
</comment>
<protein>
    <recommendedName>
        <fullName evidence="4">Peptide zinc metalloprotease protein</fullName>
    </recommendedName>
</protein>
<feature type="transmembrane region" description="Helical" evidence="1">
    <location>
        <begin position="147"/>
        <end position="169"/>
    </location>
</feature>
<feature type="transmembrane region" description="Helical" evidence="1">
    <location>
        <begin position="118"/>
        <end position="135"/>
    </location>
</feature>
<evidence type="ECO:0000313" key="3">
    <source>
        <dbReference type="Proteomes" id="UP000624325"/>
    </source>
</evidence>
<evidence type="ECO:0000313" key="2">
    <source>
        <dbReference type="EMBL" id="GIF57455.1"/>
    </source>
</evidence>
<gene>
    <name evidence="2" type="ORF">Air01nite_35500</name>
</gene>
<reference evidence="2 3" key="1">
    <citation type="submission" date="2021-01" db="EMBL/GenBank/DDBJ databases">
        <title>Whole genome shotgun sequence of Asanoa iriomotensis NBRC 100142.</title>
        <authorList>
            <person name="Komaki H."/>
            <person name="Tamura T."/>
        </authorList>
    </citation>
    <scope>NUCLEOTIDE SEQUENCE [LARGE SCALE GENOMIC DNA]</scope>
    <source>
        <strain evidence="2 3">NBRC 100142</strain>
    </source>
</reference>
<proteinExistence type="predicted"/>
<feature type="transmembrane region" description="Helical" evidence="1">
    <location>
        <begin position="329"/>
        <end position="351"/>
    </location>
</feature>
<name>A0ABQ4C3V5_9ACTN</name>
<feature type="transmembrane region" description="Helical" evidence="1">
    <location>
        <begin position="371"/>
        <end position="393"/>
    </location>
</feature>
<organism evidence="2 3">
    <name type="scientific">Asanoa iriomotensis</name>
    <dbReference type="NCBI Taxonomy" id="234613"/>
    <lineage>
        <taxon>Bacteria</taxon>
        <taxon>Bacillati</taxon>
        <taxon>Actinomycetota</taxon>
        <taxon>Actinomycetes</taxon>
        <taxon>Micromonosporales</taxon>
        <taxon>Micromonosporaceae</taxon>
        <taxon>Asanoa</taxon>
    </lineage>
</organism>
<keyword evidence="3" id="KW-1185">Reference proteome</keyword>
<keyword evidence="1" id="KW-1133">Transmembrane helix</keyword>
<dbReference type="EMBL" id="BONC01000023">
    <property type="protein sequence ID" value="GIF57455.1"/>
    <property type="molecule type" value="Genomic_DNA"/>
</dbReference>
<keyword evidence="1" id="KW-0472">Membrane</keyword>
<accession>A0ABQ4C3V5</accession>
<feature type="transmembrane region" description="Helical" evidence="1">
    <location>
        <begin position="252"/>
        <end position="273"/>
    </location>
</feature>
<evidence type="ECO:0008006" key="4">
    <source>
        <dbReference type="Google" id="ProtNLM"/>
    </source>
</evidence>
<dbReference type="Proteomes" id="UP000624325">
    <property type="component" value="Unassembled WGS sequence"/>
</dbReference>
<feature type="transmembrane region" description="Helical" evidence="1">
    <location>
        <begin position="217"/>
        <end position="240"/>
    </location>
</feature>
<evidence type="ECO:0000256" key="1">
    <source>
        <dbReference type="SAM" id="Phobius"/>
    </source>
</evidence>
<sequence length="405" mass="43290">MPATVRLLVIAPDGDEFILGRNDLGVYVAVPEPGAVFVRALQDGCSLADATARAGATAGAEVNGGEFLDGLRAAGLLDRQRAGGTSQTAESADGDGRSIRWFEGISPRTARVFFGRPAWALYVGAAVAAAMVLATRPALRPSYSHVWWLPDPLLSLVTYVLLGFVLAALHEVWHWLAGRSAGVPAAFRISRRGAYLVFETDLSQIVTVNRTARYGPFLAGMAFDVTVLAGALAARAAYGSGVVEIPPSLDRLLAAVVLALVIGIVWQWSALFLRSDGYAVLANALRCHNLFRATVLTTKWRIWGLSGEEAAEFGAIGPRDRAVARWFGLVYLLGMIGTLWAILIFALPFLLSTGAWVSANLAAYSLSSVAFWESLAVLVYLVAGVVGPAVIAWRERRLRRAGALL</sequence>
<keyword evidence="1" id="KW-0812">Transmembrane</keyword>